<feature type="domain" description="DUF7054" evidence="10">
    <location>
        <begin position="310"/>
        <end position="391"/>
    </location>
</feature>
<dbReference type="GO" id="GO:0004222">
    <property type="term" value="F:metalloendopeptidase activity"/>
    <property type="evidence" value="ECO:0007669"/>
    <property type="project" value="InterPro"/>
</dbReference>
<reference evidence="12" key="1">
    <citation type="journal article" date="2014" name="Science">
        <title>The coffee genome provides insight into the convergent evolution of caffeine biosynthesis.</title>
        <authorList>
            <person name="Denoeud F."/>
            <person name="Carretero-Paulet L."/>
            <person name="Dereeper A."/>
            <person name="Droc G."/>
            <person name="Guyot R."/>
            <person name="Pietrella M."/>
            <person name="Zheng C."/>
            <person name="Alberti A."/>
            <person name="Anthony F."/>
            <person name="Aprea G."/>
            <person name="Aury J.M."/>
            <person name="Bento P."/>
            <person name="Bernard M."/>
            <person name="Bocs S."/>
            <person name="Campa C."/>
            <person name="Cenci A."/>
            <person name="Combes M.C."/>
            <person name="Crouzillat D."/>
            <person name="Da Silva C."/>
            <person name="Daddiego L."/>
            <person name="De Bellis F."/>
            <person name="Dussert S."/>
            <person name="Garsmeur O."/>
            <person name="Gayraud T."/>
            <person name="Guignon V."/>
            <person name="Jahn K."/>
            <person name="Jamilloux V."/>
            <person name="Joet T."/>
            <person name="Labadie K."/>
            <person name="Lan T."/>
            <person name="Leclercq J."/>
            <person name="Lepelley M."/>
            <person name="Leroy T."/>
            <person name="Li L.T."/>
            <person name="Librado P."/>
            <person name="Lopez L."/>
            <person name="Munoz A."/>
            <person name="Noel B."/>
            <person name="Pallavicini A."/>
            <person name="Perrotta G."/>
            <person name="Poncet V."/>
            <person name="Pot D."/>
            <person name="Priyono X."/>
            <person name="Rigoreau M."/>
            <person name="Rouard M."/>
            <person name="Rozas J."/>
            <person name="Tranchant-Dubreuil C."/>
            <person name="VanBuren R."/>
            <person name="Zhang Q."/>
            <person name="Andrade A.C."/>
            <person name="Argout X."/>
            <person name="Bertrand B."/>
            <person name="de Kochko A."/>
            <person name="Graziosi G."/>
            <person name="Henry R.J."/>
            <person name="Jayarama X."/>
            <person name="Ming R."/>
            <person name="Nagai C."/>
            <person name="Rounsley S."/>
            <person name="Sankoff D."/>
            <person name="Giuliano G."/>
            <person name="Albert V.A."/>
            <person name="Wincker P."/>
            <person name="Lashermes P."/>
        </authorList>
    </citation>
    <scope>NUCLEOTIDE SEQUENCE [LARGE SCALE GENOMIC DNA]</scope>
    <source>
        <strain evidence="12">cv. DH200-94</strain>
    </source>
</reference>
<organism evidence="11 12">
    <name type="scientific">Coffea canephora</name>
    <name type="common">Robusta coffee</name>
    <dbReference type="NCBI Taxonomy" id="49390"/>
    <lineage>
        <taxon>Eukaryota</taxon>
        <taxon>Viridiplantae</taxon>
        <taxon>Streptophyta</taxon>
        <taxon>Embryophyta</taxon>
        <taxon>Tracheophyta</taxon>
        <taxon>Spermatophyta</taxon>
        <taxon>Magnoliopsida</taxon>
        <taxon>eudicotyledons</taxon>
        <taxon>Gunneridae</taxon>
        <taxon>Pentapetalae</taxon>
        <taxon>asterids</taxon>
        <taxon>lamiids</taxon>
        <taxon>Gentianales</taxon>
        <taxon>Rubiaceae</taxon>
        <taxon>Ixoroideae</taxon>
        <taxon>Gardenieae complex</taxon>
        <taxon>Bertiereae - Coffeeae clade</taxon>
        <taxon>Coffeeae</taxon>
        <taxon>Coffea</taxon>
    </lineage>
</organism>
<evidence type="ECO:0000256" key="6">
    <source>
        <dbReference type="ARBA" id="ARBA00023049"/>
    </source>
</evidence>
<dbReference type="Gene3D" id="1.10.1370.40">
    <property type="match status" value="1"/>
</dbReference>
<dbReference type="InterPro" id="IPR055482">
    <property type="entry name" value="DUF7054"/>
</dbReference>
<dbReference type="FunFam" id="1.10.1370.40:FF:000005">
    <property type="entry name" value="Organellar oligopeptidase A, chloroplastic/mitochondrial"/>
    <property type="match status" value="1"/>
</dbReference>
<dbReference type="InterPro" id="IPR001567">
    <property type="entry name" value="Pept_M3A_M3B_dom"/>
</dbReference>
<evidence type="ECO:0000313" key="11">
    <source>
        <dbReference type="EMBL" id="CDP17872.1"/>
    </source>
</evidence>
<keyword evidence="12" id="KW-1185">Reference proteome</keyword>
<evidence type="ECO:0000256" key="2">
    <source>
        <dbReference type="ARBA" id="ARBA00022670"/>
    </source>
</evidence>
<dbReference type="PANTHER" id="PTHR11804">
    <property type="entry name" value="PROTEASE M3 THIMET OLIGOPEPTIDASE-RELATED"/>
    <property type="match status" value="1"/>
</dbReference>
<keyword evidence="5 7" id="KW-0862">Zinc</keyword>
<dbReference type="Gramene" id="CDP17872">
    <property type="protein sequence ID" value="CDP17872"/>
    <property type="gene ID" value="GSCOC_T00011556001"/>
</dbReference>
<evidence type="ECO:0000256" key="1">
    <source>
        <dbReference type="ARBA" id="ARBA00006040"/>
    </source>
</evidence>
<dbReference type="EMBL" id="HG739269">
    <property type="protein sequence ID" value="CDP17872.1"/>
    <property type="molecule type" value="Genomic_DNA"/>
</dbReference>
<dbReference type="MEROPS" id="M03.A01"/>
<evidence type="ECO:0000256" key="4">
    <source>
        <dbReference type="ARBA" id="ARBA00022801"/>
    </source>
</evidence>
<dbReference type="InterPro" id="IPR045090">
    <property type="entry name" value="Pept_M3A_M3B"/>
</dbReference>
<dbReference type="GO" id="GO:0006508">
    <property type="term" value="P:proteolysis"/>
    <property type="evidence" value="ECO:0007669"/>
    <property type="project" value="UniProtKB-KW"/>
</dbReference>
<proteinExistence type="inferred from homology"/>
<accession>A0A068VBB3</accession>
<comment type="cofactor">
    <cofactor evidence="7">
        <name>Zn(2+)</name>
        <dbReference type="ChEBI" id="CHEBI:29105"/>
    </cofactor>
    <text evidence="7">Binds 1 zinc ion.</text>
</comment>
<dbReference type="SUPFAM" id="SSF55486">
    <property type="entry name" value="Metalloproteases ('zincins'), catalytic domain"/>
    <property type="match status" value="1"/>
</dbReference>
<name>A0A068VBB3_COFCA</name>
<dbReference type="InterPro" id="IPR045666">
    <property type="entry name" value="OpdA_N"/>
</dbReference>
<evidence type="ECO:0000313" key="12">
    <source>
        <dbReference type="Proteomes" id="UP000295252"/>
    </source>
</evidence>
<sequence>MTKSFPITKISSAFMNPLLTDFNFPPFDSIETVHVRPGIRALLKQLEGELEELEKTVEPTLPKLVEPLKKIIDRIGVVWGAINHLKSVKDSSELRAAIEEVQPEKVAFDLKLSQSKPIYNAYKAIRESPDWDSLSDARKRIVETSIKEAILSGIALEDDKREQFNKIEQELARLLRKFEENVLDATKSMKRGITYDIIILVHVFMSVMQHARNRTLREEVYRAYVTRASSGDLANTTIIDQILQLRLEQAKLLGYNNHGEVSMATKMATVDKALELLEKIRAASWDPAVKGNLLAKKRNDENKNGKNNSNNKFLITINILGSTGPIRFVVNEDDTVSEGMDAAQKLYAHQERFPVFGSDVNSFLLYPANAGLDSRDLVNPLLTYMRNLVLCKKQRQPQMTAASKVGDDFS</sequence>
<protein>
    <submittedName>
        <fullName evidence="11">DH200=94 genomic scaffold, scaffold_185</fullName>
    </submittedName>
</protein>
<evidence type="ECO:0000259" key="10">
    <source>
        <dbReference type="Pfam" id="PF23156"/>
    </source>
</evidence>
<gene>
    <name evidence="11" type="ORF">GSCOC_T00011556001</name>
</gene>
<dbReference type="Gene3D" id="1.10.1370.10">
    <property type="entry name" value="Neurolysin, domain 3"/>
    <property type="match status" value="1"/>
</dbReference>
<evidence type="ECO:0000256" key="5">
    <source>
        <dbReference type="ARBA" id="ARBA00022833"/>
    </source>
</evidence>
<dbReference type="Pfam" id="PF01432">
    <property type="entry name" value="Peptidase_M3"/>
    <property type="match status" value="1"/>
</dbReference>
<comment type="similarity">
    <text evidence="1 7">Belongs to the peptidase M3 family.</text>
</comment>
<dbReference type="GO" id="GO:0006518">
    <property type="term" value="P:peptide metabolic process"/>
    <property type="evidence" value="ECO:0007669"/>
    <property type="project" value="TreeGrafter"/>
</dbReference>
<keyword evidence="2 7" id="KW-0645">Protease</keyword>
<keyword evidence="4 7" id="KW-0378">Hydrolase</keyword>
<dbReference type="Pfam" id="PF23156">
    <property type="entry name" value="DUF7054"/>
    <property type="match status" value="1"/>
</dbReference>
<evidence type="ECO:0000256" key="3">
    <source>
        <dbReference type="ARBA" id="ARBA00022723"/>
    </source>
</evidence>
<dbReference type="PANTHER" id="PTHR11804:SF83">
    <property type="entry name" value="LD37516P"/>
    <property type="match status" value="1"/>
</dbReference>
<dbReference type="OrthoDB" id="534666at2759"/>
<dbReference type="AlphaFoldDB" id="A0A068VBB3"/>
<feature type="domain" description="Peptidase M3A/M3B catalytic" evidence="8">
    <location>
        <begin position="207"/>
        <end position="284"/>
    </location>
</feature>
<dbReference type="PhylomeDB" id="A0A068VBB3"/>
<dbReference type="GO" id="GO:0046872">
    <property type="term" value="F:metal ion binding"/>
    <property type="evidence" value="ECO:0007669"/>
    <property type="project" value="UniProtKB-UniRule"/>
</dbReference>
<dbReference type="Pfam" id="PF19310">
    <property type="entry name" value="TOP_N"/>
    <property type="match status" value="1"/>
</dbReference>
<evidence type="ECO:0000259" key="9">
    <source>
        <dbReference type="Pfam" id="PF19310"/>
    </source>
</evidence>
<evidence type="ECO:0000259" key="8">
    <source>
        <dbReference type="Pfam" id="PF01432"/>
    </source>
</evidence>
<keyword evidence="3 7" id="KW-0479">Metal-binding</keyword>
<dbReference type="InterPro" id="IPR024077">
    <property type="entry name" value="Neurolysin/TOP_dom2"/>
</dbReference>
<feature type="domain" description="Oligopeptidase A N-terminal" evidence="9">
    <location>
        <begin position="39"/>
        <end position="161"/>
    </location>
</feature>
<keyword evidence="6 7" id="KW-0482">Metalloprotease</keyword>
<dbReference type="Proteomes" id="UP000295252">
    <property type="component" value="Unassembled WGS sequence"/>
</dbReference>
<dbReference type="InParanoid" id="A0A068VBB3"/>
<evidence type="ECO:0000256" key="7">
    <source>
        <dbReference type="RuleBase" id="RU003435"/>
    </source>
</evidence>
<dbReference type="STRING" id="49390.A0A068VBB3"/>